<evidence type="ECO:0000313" key="1">
    <source>
        <dbReference type="EMBL" id="OIK23265.1"/>
    </source>
</evidence>
<dbReference type="Proteomes" id="UP000034838">
    <property type="component" value="Unassembled WGS sequence"/>
</dbReference>
<protein>
    <submittedName>
        <fullName evidence="1">Uncharacterized protein</fullName>
    </submittedName>
</protein>
<dbReference type="EMBL" id="LBDA02000116">
    <property type="protein sequence ID" value="OIK23265.1"/>
    <property type="molecule type" value="Genomic_DNA"/>
</dbReference>
<evidence type="ECO:0000313" key="2">
    <source>
        <dbReference type="Proteomes" id="UP000034838"/>
    </source>
</evidence>
<comment type="caution">
    <text evidence="1">The sequence shown here is derived from an EMBL/GenBank/DDBJ whole genome shotgun (WGS) entry which is preliminary data.</text>
</comment>
<reference evidence="1" key="1">
    <citation type="submission" date="2016-10" db="EMBL/GenBank/DDBJ databases">
        <title>Genome sequence of Streptomyces malaysiense MUSC 136.</title>
        <authorList>
            <person name="Lee L.-H."/>
            <person name="Ser H.-L."/>
        </authorList>
    </citation>
    <scope>NUCLEOTIDE SEQUENCE [LARGE SCALE GENOMIC DNA]</scope>
    <source>
        <strain evidence="1">MUSC 136</strain>
    </source>
</reference>
<accession>A0A1J4PR65</accession>
<dbReference type="AlphaFoldDB" id="A0A1J4PR65"/>
<proteinExistence type="predicted"/>
<sequence length="79" mass="8894">MNTASLTLAALRAESVRDRAMRAPHPRLHALLQAVGDAPYESDEAQDVRFRLLDQSGQEQWSRLDEISLPPNTQAAWPR</sequence>
<gene>
    <name evidence="1" type="ORF">VT52_033390</name>
</gene>
<dbReference type="OrthoDB" id="4514611at2"/>
<name>A0A1J4PR65_9ACTN</name>
<organism evidence="1 2">
    <name type="scientific">Streptomyces malaysiense</name>
    <dbReference type="NCBI Taxonomy" id="1428626"/>
    <lineage>
        <taxon>Bacteria</taxon>
        <taxon>Bacillati</taxon>
        <taxon>Actinomycetota</taxon>
        <taxon>Actinomycetes</taxon>
        <taxon>Kitasatosporales</taxon>
        <taxon>Streptomycetaceae</taxon>
        <taxon>Streptomyces</taxon>
    </lineage>
</organism>
<dbReference type="RefSeq" id="WP_046417425.1">
    <property type="nucleotide sequence ID" value="NZ_LBDA02000116.1"/>
</dbReference>
<keyword evidence="2" id="KW-1185">Reference proteome</keyword>